<dbReference type="InterPro" id="IPR027417">
    <property type="entry name" value="P-loop_NTPase"/>
</dbReference>
<dbReference type="EMBL" id="MN739226">
    <property type="protein sequence ID" value="QHS94570.1"/>
    <property type="molecule type" value="Genomic_DNA"/>
</dbReference>
<dbReference type="Pfam" id="PF00004">
    <property type="entry name" value="AAA"/>
    <property type="match status" value="1"/>
</dbReference>
<accession>A0A6C0BR83</accession>
<dbReference type="AlphaFoldDB" id="A0A6C0BR83"/>
<organism evidence="2">
    <name type="scientific">viral metagenome</name>
    <dbReference type="NCBI Taxonomy" id="1070528"/>
    <lineage>
        <taxon>unclassified sequences</taxon>
        <taxon>metagenomes</taxon>
        <taxon>organismal metagenomes</taxon>
    </lineage>
</organism>
<proteinExistence type="predicted"/>
<name>A0A6C0BR83_9ZZZZ</name>
<feature type="domain" description="ATPase AAA-type core" evidence="1">
    <location>
        <begin position="36"/>
        <end position="160"/>
    </location>
</feature>
<dbReference type="Gene3D" id="3.40.50.300">
    <property type="entry name" value="P-loop containing nucleotide triphosphate hydrolases"/>
    <property type="match status" value="1"/>
</dbReference>
<dbReference type="GO" id="GO:0005524">
    <property type="term" value="F:ATP binding"/>
    <property type="evidence" value="ECO:0007669"/>
    <property type="project" value="InterPro"/>
</dbReference>
<protein>
    <recommendedName>
        <fullName evidence="1">ATPase AAA-type core domain-containing protein</fullName>
    </recommendedName>
</protein>
<reference evidence="2" key="1">
    <citation type="journal article" date="2020" name="Nature">
        <title>Giant virus diversity and host interactions through global metagenomics.</title>
        <authorList>
            <person name="Schulz F."/>
            <person name="Roux S."/>
            <person name="Paez-Espino D."/>
            <person name="Jungbluth S."/>
            <person name="Walsh D.A."/>
            <person name="Denef V.J."/>
            <person name="McMahon K.D."/>
            <person name="Konstantinidis K.T."/>
            <person name="Eloe-Fadrosh E.A."/>
            <person name="Kyrpides N.C."/>
            <person name="Woyke T."/>
        </authorList>
    </citation>
    <scope>NUCLEOTIDE SEQUENCE</scope>
    <source>
        <strain evidence="2">GVMAG-M-3300018416-45</strain>
    </source>
</reference>
<dbReference type="InterPro" id="IPR003959">
    <property type="entry name" value="ATPase_AAA_core"/>
</dbReference>
<evidence type="ECO:0000259" key="1">
    <source>
        <dbReference type="Pfam" id="PF00004"/>
    </source>
</evidence>
<sequence length="417" mass="48148">MSDVNISLGRGDIDILFRESLDKISDNVKVTDKRCIYVHGGPGVGKSQFVSKILKELNYDIIRYTVTDIKNKEYLELLYKNGVSKNSVRGLITNSFRRNIIVIDDNLSPDSIEKNILSSFIKLVRPKKNKRQVADETCISFPIVCVCNSSIDKYTKPLMDACICIHLPDPTFDELVCFTNTMGLVGEDAVNTVTLCNNDLTTLYLLIRLKKNNHIDISNDVLIKKNNNMHTKKVISEIINHGHGVNYHDSILNEQDGNIGGLLIHENIIDKLEKKKFVNTSRVYYDIIYMLCKTDINDRYIFGNQSWCISEPNNILKVMYPTNCVRKHIPECKELSDIRFTKILNKHNIEHNNYTFVTYISNKLMMNRFEMIDYFTQMRQTNDIGNIHNTMLSKYDISSIEITRLFKYIDSLYCCAK</sequence>
<dbReference type="SUPFAM" id="SSF52540">
    <property type="entry name" value="P-loop containing nucleoside triphosphate hydrolases"/>
    <property type="match status" value="1"/>
</dbReference>
<dbReference type="GO" id="GO:0016887">
    <property type="term" value="F:ATP hydrolysis activity"/>
    <property type="evidence" value="ECO:0007669"/>
    <property type="project" value="InterPro"/>
</dbReference>
<evidence type="ECO:0000313" key="2">
    <source>
        <dbReference type="EMBL" id="QHS94570.1"/>
    </source>
</evidence>